<dbReference type="InterPro" id="IPR013382">
    <property type="entry name" value="CRISPR-assoc_prot_Cse2"/>
</dbReference>
<proteinExistence type="predicted"/>
<dbReference type="Proteomes" id="UP000286746">
    <property type="component" value="Unassembled WGS sequence"/>
</dbReference>
<evidence type="ECO:0000313" key="1">
    <source>
        <dbReference type="EMBL" id="GCD40874.1"/>
    </source>
</evidence>
<comment type="caution">
    <text evidence="1">The sequence shown here is derived from an EMBL/GenBank/DDBJ whole genome shotgun (WGS) entry which is preliminary data.</text>
</comment>
<gene>
    <name evidence="1" type="ORF">GKJPGBOP_00527</name>
</gene>
<accession>A0A401VUY0</accession>
<dbReference type="Gene3D" id="1.10.520.40">
    <property type="entry name" value="CRISPR-associated protein Cse2"/>
    <property type="match status" value="1"/>
</dbReference>
<dbReference type="RefSeq" id="WP_246177162.1">
    <property type="nucleotide sequence ID" value="NZ_BHZD01000001.1"/>
</dbReference>
<sequence length="218" mass="24274">MSSTPSAPAARPSQQRASDRFIAYVQQLCASNRTRAELRRGLGLPVDRCNYLHRYLVPFLAPTHGKQVPREQRRAYYAVAALIAARPRAVRDAEPAGWHEGRPPENWFARANLGACLGYAAADGVLKARSAENVLHLMCRQSAESIHPGLPALTRQLANGGVAVDWAVLLEDLARWDRDRDRIATRWLESYFRVLHAENPADLTVPNALNDSTEENES</sequence>
<evidence type="ECO:0000313" key="2">
    <source>
        <dbReference type="Proteomes" id="UP000286746"/>
    </source>
</evidence>
<dbReference type="InterPro" id="IPR038287">
    <property type="entry name" value="Cse2_sf"/>
</dbReference>
<dbReference type="AlphaFoldDB" id="A0A401VUY0"/>
<keyword evidence="2" id="KW-1185">Reference proteome</keyword>
<dbReference type="NCBIfam" id="TIGR02548">
    <property type="entry name" value="casB_cse2"/>
    <property type="match status" value="1"/>
</dbReference>
<reference evidence="1 2" key="1">
    <citation type="submission" date="2018-11" db="EMBL/GenBank/DDBJ databases">
        <title>Whole genome sequence of Streptomyces paromomycinus NBRC 15454(T).</title>
        <authorList>
            <person name="Komaki H."/>
            <person name="Tamura T."/>
        </authorList>
    </citation>
    <scope>NUCLEOTIDE SEQUENCE [LARGE SCALE GENOMIC DNA]</scope>
    <source>
        <strain evidence="1 2">NBRC 15454</strain>
    </source>
</reference>
<dbReference type="EMBL" id="BHZD01000001">
    <property type="protein sequence ID" value="GCD40874.1"/>
    <property type="molecule type" value="Genomic_DNA"/>
</dbReference>
<organism evidence="1 2">
    <name type="scientific">Streptomyces paromomycinus</name>
    <name type="common">Streptomyces rimosus subsp. paromomycinus</name>
    <dbReference type="NCBI Taxonomy" id="92743"/>
    <lineage>
        <taxon>Bacteria</taxon>
        <taxon>Bacillati</taxon>
        <taxon>Actinomycetota</taxon>
        <taxon>Actinomycetes</taxon>
        <taxon>Kitasatosporales</taxon>
        <taxon>Streptomycetaceae</taxon>
        <taxon>Streptomyces</taxon>
    </lineage>
</organism>
<name>A0A401VUY0_STREY</name>
<protein>
    <recommendedName>
        <fullName evidence="3">Type I-E CRISPR-associated protein Cse2/CasB</fullName>
    </recommendedName>
</protein>
<evidence type="ECO:0008006" key="3">
    <source>
        <dbReference type="Google" id="ProtNLM"/>
    </source>
</evidence>
<dbReference type="Pfam" id="PF09485">
    <property type="entry name" value="CRISPR_Cse2"/>
    <property type="match status" value="1"/>
</dbReference>